<dbReference type="GeneID" id="73338036"/>
<name>A0A9Q8WD99_9PEZI</name>
<dbReference type="RefSeq" id="XP_049140169.1">
    <property type="nucleotide sequence ID" value="XM_049283026.1"/>
</dbReference>
<sequence length="339" mass="38392">MKLILLCQHSSSPFIILSFFTRPSCCFGLTDRLSWAHHAREIALRFYLSPLSWRQHHLALGTRSHRGNTGLLKLPKRPRVYGIDRGGPARRARRNLRDQTRDGYSRQAEETSEQLWFDLWQKPGDGRKARGPRLFTSEIDKSASFLGLGTRRGDACREKNIAPSSPLIRLNWVSVQSTDQRYPDKLHLYLLSGALKHRMHRARKSLHETSNQLATSLPTSSYSLPNYLLRILLITARPAAALLRLSPVLCFALCFDILHPTTIHPPTCHRQPPRIGISYIQLPSAPYKPPHPPHEPVTPYFLISICVPPILRLETHASIHLNSSLTDAIANPTTSEPTE</sequence>
<protein>
    <submittedName>
        <fullName evidence="1">Uncharacterized protein</fullName>
    </submittedName>
</protein>
<reference evidence="1" key="1">
    <citation type="journal article" date="2021" name="Mol. Plant Microbe Interact.">
        <title>Complete Genome Sequence of the Plant-Pathogenic Fungus Colletotrichum lupini.</title>
        <authorList>
            <person name="Baroncelli R."/>
            <person name="Pensec F."/>
            <person name="Da Lio D."/>
            <person name="Boufleur T."/>
            <person name="Vicente I."/>
            <person name="Sarrocco S."/>
            <person name="Picot A."/>
            <person name="Baraldi E."/>
            <person name="Sukno S."/>
            <person name="Thon M."/>
            <person name="Le Floch G."/>
        </authorList>
    </citation>
    <scope>NUCLEOTIDE SEQUENCE</scope>
    <source>
        <strain evidence="1">IMI 504893</strain>
    </source>
</reference>
<proteinExistence type="predicted"/>
<dbReference type="Proteomes" id="UP000830671">
    <property type="component" value="Chromosome 2"/>
</dbReference>
<accession>A0A9Q8WD99</accession>
<evidence type="ECO:0000313" key="2">
    <source>
        <dbReference type="Proteomes" id="UP000830671"/>
    </source>
</evidence>
<dbReference type="EMBL" id="CP019474">
    <property type="protein sequence ID" value="UQC78532.1"/>
    <property type="molecule type" value="Genomic_DNA"/>
</dbReference>
<keyword evidence="2" id="KW-1185">Reference proteome</keyword>
<organism evidence="1 2">
    <name type="scientific">Colletotrichum lupini</name>
    <dbReference type="NCBI Taxonomy" id="145971"/>
    <lineage>
        <taxon>Eukaryota</taxon>
        <taxon>Fungi</taxon>
        <taxon>Dikarya</taxon>
        <taxon>Ascomycota</taxon>
        <taxon>Pezizomycotina</taxon>
        <taxon>Sordariomycetes</taxon>
        <taxon>Hypocreomycetidae</taxon>
        <taxon>Glomerellales</taxon>
        <taxon>Glomerellaceae</taxon>
        <taxon>Colletotrichum</taxon>
        <taxon>Colletotrichum acutatum species complex</taxon>
    </lineage>
</organism>
<gene>
    <name evidence="1" type="ORF">CLUP02_04009</name>
</gene>
<evidence type="ECO:0000313" key="1">
    <source>
        <dbReference type="EMBL" id="UQC78532.1"/>
    </source>
</evidence>
<dbReference type="AlphaFoldDB" id="A0A9Q8WD99"/>
<dbReference type="KEGG" id="clup:CLUP02_04009"/>